<comment type="caution">
    <text evidence="1">The sequence shown here is derived from an EMBL/GenBank/DDBJ whole genome shotgun (WGS) entry which is preliminary data.</text>
</comment>
<dbReference type="Proteomes" id="UP001164929">
    <property type="component" value="Chromosome 12"/>
</dbReference>
<reference evidence="1" key="1">
    <citation type="journal article" date="2023" name="Mol. Ecol. Resour.">
        <title>Chromosome-level genome assembly of a triploid poplar Populus alba 'Berolinensis'.</title>
        <authorList>
            <person name="Chen S."/>
            <person name="Yu Y."/>
            <person name="Wang X."/>
            <person name="Wang S."/>
            <person name="Zhang T."/>
            <person name="Zhou Y."/>
            <person name="He R."/>
            <person name="Meng N."/>
            <person name="Wang Y."/>
            <person name="Liu W."/>
            <person name="Liu Z."/>
            <person name="Liu J."/>
            <person name="Guo Q."/>
            <person name="Huang H."/>
            <person name="Sederoff R.R."/>
            <person name="Wang G."/>
            <person name="Qu G."/>
            <person name="Chen S."/>
        </authorList>
    </citation>
    <scope>NUCLEOTIDE SEQUENCE</scope>
    <source>
        <strain evidence="1">SC-2020</strain>
    </source>
</reference>
<gene>
    <name evidence="1" type="ORF">NC653_028743</name>
</gene>
<organism evidence="1 2">
    <name type="scientific">Populus alba x Populus x berolinensis</name>
    <dbReference type="NCBI Taxonomy" id="444605"/>
    <lineage>
        <taxon>Eukaryota</taxon>
        <taxon>Viridiplantae</taxon>
        <taxon>Streptophyta</taxon>
        <taxon>Embryophyta</taxon>
        <taxon>Tracheophyta</taxon>
        <taxon>Spermatophyta</taxon>
        <taxon>Magnoliopsida</taxon>
        <taxon>eudicotyledons</taxon>
        <taxon>Gunneridae</taxon>
        <taxon>Pentapetalae</taxon>
        <taxon>rosids</taxon>
        <taxon>fabids</taxon>
        <taxon>Malpighiales</taxon>
        <taxon>Salicaceae</taxon>
        <taxon>Saliceae</taxon>
        <taxon>Populus</taxon>
    </lineage>
</organism>
<keyword evidence="2" id="KW-1185">Reference proteome</keyword>
<accession>A0AAD6Q4G0</accession>
<sequence length="64" mass="7430">MASMCSVKLNCIQPLSSFVLKPRCQPNKMTKKMHAVPREIGYAYHQFPKWLKFRGNLDFLKGKS</sequence>
<dbReference type="EMBL" id="JAQIZT010000012">
    <property type="protein sequence ID" value="KAJ6976673.1"/>
    <property type="molecule type" value="Genomic_DNA"/>
</dbReference>
<dbReference type="AlphaFoldDB" id="A0AAD6Q4G0"/>
<evidence type="ECO:0000313" key="1">
    <source>
        <dbReference type="EMBL" id="KAJ6976673.1"/>
    </source>
</evidence>
<proteinExistence type="predicted"/>
<protein>
    <submittedName>
        <fullName evidence="1">Uncharacterized protein</fullName>
    </submittedName>
</protein>
<evidence type="ECO:0000313" key="2">
    <source>
        <dbReference type="Proteomes" id="UP001164929"/>
    </source>
</evidence>
<name>A0AAD6Q4G0_9ROSI</name>